<keyword evidence="1" id="KW-0732">Signal</keyword>
<feature type="non-terminal residue" evidence="2">
    <location>
        <position position="44"/>
    </location>
</feature>
<comment type="caution">
    <text evidence="2">The sequence shown here is derived from an EMBL/GenBank/DDBJ whole genome shotgun (WGS) entry which is preliminary data.</text>
</comment>
<dbReference type="AlphaFoldDB" id="A0A2J8RU14"/>
<sequence length="44" mass="5187">MLYLGWIFLWLVAGERIKGFNISGCSTKKLLWTYSTRSEEEFVL</sequence>
<organism evidence="2">
    <name type="scientific">Pongo abelii</name>
    <name type="common">Sumatran orangutan</name>
    <name type="synonym">Pongo pygmaeus abelii</name>
    <dbReference type="NCBI Taxonomy" id="9601"/>
    <lineage>
        <taxon>Eukaryota</taxon>
        <taxon>Metazoa</taxon>
        <taxon>Chordata</taxon>
        <taxon>Craniata</taxon>
        <taxon>Vertebrata</taxon>
        <taxon>Euteleostomi</taxon>
        <taxon>Mammalia</taxon>
        <taxon>Eutheria</taxon>
        <taxon>Euarchontoglires</taxon>
        <taxon>Primates</taxon>
        <taxon>Haplorrhini</taxon>
        <taxon>Catarrhini</taxon>
        <taxon>Hominidae</taxon>
        <taxon>Pongo</taxon>
    </lineage>
</organism>
<accession>A0A2J8RU14</accession>
<protein>
    <submittedName>
        <fullName evidence="2">IL18RAP isoform 4</fullName>
    </submittedName>
</protein>
<feature type="signal peptide" evidence="1">
    <location>
        <begin position="1"/>
        <end position="19"/>
    </location>
</feature>
<reference evidence="2" key="1">
    <citation type="submission" date="2017-12" db="EMBL/GenBank/DDBJ databases">
        <title>High-resolution comparative analysis of great ape genomes.</title>
        <authorList>
            <person name="Pollen A."/>
            <person name="Hastie A."/>
            <person name="Hormozdiari F."/>
            <person name="Dougherty M."/>
            <person name="Liu R."/>
            <person name="Chaisson M."/>
            <person name="Hoppe E."/>
            <person name="Hill C."/>
            <person name="Pang A."/>
            <person name="Hillier L."/>
            <person name="Baker C."/>
            <person name="Armstrong J."/>
            <person name="Shendure J."/>
            <person name="Paten B."/>
            <person name="Wilson R."/>
            <person name="Chao H."/>
            <person name="Schneider V."/>
            <person name="Ventura M."/>
            <person name="Kronenberg Z."/>
            <person name="Murali S."/>
            <person name="Gordon D."/>
            <person name="Cantsilieris S."/>
            <person name="Munson K."/>
            <person name="Nelson B."/>
            <person name="Raja A."/>
            <person name="Underwood J."/>
            <person name="Diekhans M."/>
            <person name="Fiddes I."/>
            <person name="Haussler D."/>
            <person name="Eichler E."/>
        </authorList>
    </citation>
    <scope>NUCLEOTIDE SEQUENCE [LARGE SCALE GENOMIC DNA]</scope>
    <source>
        <strain evidence="2">Susie</strain>
    </source>
</reference>
<evidence type="ECO:0000256" key="1">
    <source>
        <dbReference type="SAM" id="SignalP"/>
    </source>
</evidence>
<dbReference type="EMBL" id="NDHI03003650">
    <property type="protein sequence ID" value="PNJ12021.1"/>
    <property type="molecule type" value="Genomic_DNA"/>
</dbReference>
<proteinExistence type="predicted"/>
<gene>
    <name evidence="2" type="ORF">CR201_G0048582</name>
</gene>
<evidence type="ECO:0000313" key="2">
    <source>
        <dbReference type="EMBL" id="PNJ12021.1"/>
    </source>
</evidence>
<name>A0A2J8RU14_PONAB</name>
<feature type="chain" id="PRO_5014370347" evidence="1">
    <location>
        <begin position="20"/>
        <end position="44"/>
    </location>
</feature>